<dbReference type="InterPro" id="IPR015421">
    <property type="entry name" value="PyrdxlP-dep_Trfase_major"/>
</dbReference>
<dbReference type="GO" id="GO:0008483">
    <property type="term" value="F:transaminase activity"/>
    <property type="evidence" value="ECO:0007669"/>
    <property type="project" value="UniProtKB-KW"/>
</dbReference>
<name>A0A511XNP8_9PROT</name>
<accession>A0A511XNP8</accession>
<evidence type="ECO:0000256" key="6">
    <source>
        <dbReference type="RuleBase" id="RU003560"/>
    </source>
</evidence>
<dbReference type="RefSeq" id="WP_146891281.1">
    <property type="nucleotide sequence ID" value="NZ_BJYG01000046.1"/>
</dbReference>
<keyword evidence="4 7" id="KW-0808">Transferase</keyword>
<dbReference type="Pfam" id="PF00202">
    <property type="entry name" value="Aminotran_3"/>
    <property type="match status" value="1"/>
</dbReference>
<dbReference type="InterPro" id="IPR005814">
    <property type="entry name" value="Aminotrans_3"/>
</dbReference>
<dbReference type="Gene3D" id="3.90.1150.10">
    <property type="entry name" value="Aspartate Aminotransferase, domain 1"/>
    <property type="match status" value="1"/>
</dbReference>
<sequence length="459" mass="48810">MTPETLARLDRAHLIHPVSSWRDQEEHGPRLLSHGQGVWLTDMHGHTLLDGFAGLWCVNVGYGQDSVVKAATEQMTRLPYATGYFGFANEPAITLAARLAEVTPGDLNRVFFSQGGSDAVDSALRFIRFYQHARGTAGKRHVIGLARGYHGSTYTGAGLTALAAFHRDADVPLPWQHHIPSPDPYRHPAGHDGDALIAASVSSLRAKVAELGGPEHVAAFFCEPVQGSGGIIVPPRGWLTAMREACREMDILFVTDEVITGFGRTGPLFACEHEGVVPDMMTAAKGLTSGYAPMGAVFMSETVYSTIRDATPPGVAVGHGMTYSAHPVSAAIGLAVLDLYQGGVLENGVKAGAHLATRLAGMKDHPLVGDVRSAGMLAGIELVTDKKNKTKPAASLGISKKMSKAGYEQGVLFRAFGDDIIGLAPPLTCSVEETDILCDRIEGVLNTLMDDREIVAAIV</sequence>
<dbReference type="InterPro" id="IPR015424">
    <property type="entry name" value="PyrdxlP-dep_Trfase"/>
</dbReference>
<evidence type="ECO:0000256" key="2">
    <source>
        <dbReference type="ARBA" id="ARBA00008954"/>
    </source>
</evidence>
<dbReference type="InterPro" id="IPR015422">
    <property type="entry name" value="PyrdxlP-dep_Trfase_small"/>
</dbReference>
<evidence type="ECO:0000313" key="8">
    <source>
        <dbReference type="Proteomes" id="UP000321746"/>
    </source>
</evidence>
<dbReference type="Proteomes" id="UP000321746">
    <property type="component" value="Unassembled WGS sequence"/>
</dbReference>
<proteinExistence type="inferred from homology"/>
<dbReference type="Gene3D" id="3.40.640.10">
    <property type="entry name" value="Type I PLP-dependent aspartate aminotransferase-like (Major domain)"/>
    <property type="match status" value="1"/>
</dbReference>
<keyword evidence="3 7" id="KW-0032">Aminotransferase</keyword>
<dbReference type="PIRSF" id="PIRSF000521">
    <property type="entry name" value="Transaminase_4ab_Lys_Orn"/>
    <property type="match status" value="1"/>
</dbReference>
<comment type="caution">
    <text evidence="7">The sequence shown here is derived from an EMBL/GenBank/DDBJ whole genome shotgun (WGS) entry which is preliminary data.</text>
</comment>
<comment type="cofactor">
    <cofactor evidence="1">
        <name>pyridoxal 5'-phosphate</name>
        <dbReference type="ChEBI" id="CHEBI:597326"/>
    </cofactor>
</comment>
<evidence type="ECO:0000256" key="1">
    <source>
        <dbReference type="ARBA" id="ARBA00001933"/>
    </source>
</evidence>
<dbReference type="OrthoDB" id="9801834at2"/>
<dbReference type="FunFam" id="3.40.640.10:FF:000014">
    <property type="entry name" value="Adenosylmethionine-8-amino-7-oxononanoate aminotransferase, probable"/>
    <property type="match status" value="1"/>
</dbReference>
<evidence type="ECO:0000256" key="3">
    <source>
        <dbReference type="ARBA" id="ARBA00022576"/>
    </source>
</evidence>
<dbReference type="AlphaFoldDB" id="A0A511XNP8"/>
<dbReference type="InterPro" id="IPR049704">
    <property type="entry name" value="Aminotrans_3_PPA_site"/>
</dbReference>
<reference evidence="7 8" key="1">
    <citation type="submission" date="2019-07" db="EMBL/GenBank/DDBJ databases">
        <title>Whole genome shotgun sequence of Acetobacter oeni NBRC 105207.</title>
        <authorList>
            <person name="Hosoyama A."/>
            <person name="Uohara A."/>
            <person name="Ohji S."/>
            <person name="Ichikawa N."/>
        </authorList>
    </citation>
    <scope>NUCLEOTIDE SEQUENCE [LARGE SCALE GENOMIC DNA]</scope>
    <source>
        <strain evidence="7 8">NBRC 105207</strain>
    </source>
</reference>
<keyword evidence="8" id="KW-1185">Reference proteome</keyword>
<organism evidence="7 8">
    <name type="scientific">Acetobacter oeni</name>
    <dbReference type="NCBI Taxonomy" id="304077"/>
    <lineage>
        <taxon>Bacteria</taxon>
        <taxon>Pseudomonadati</taxon>
        <taxon>Pseudomonadota</taxon>
        <taxon>Alphaproteobacteria</taxon>
        <taxon>Acetobacterales</taxon>
        <taxon>Acetobacteraceae</taxon>
        <taxon>Acetobacter</taxon>
    </lineage>
</organism>
<dbReference type="NCBIfam" id="NF004625">
    <property type="entry name" value="PRK05965.1"/>
    <property type="match status" value="1"/>
</dbReference>
<dbReference type="EMBL" id="BJYG01000046">
    <property type="protein sequence ID" value="GEN64580.1"/>
    <property type="molecule type" value="Genomic_DNA"/>
</dbReference>
<evidence type="ECO:0000256" key="5">
    <source>
        <dbReference type="ARBA" id="ARBA00022898"/>
    </source>
</evidence>
<dbReference type="GO" id="GO:0030170">
    <property type="term" value="F:pyridoxal phosphate binding"/>
    <property type="evidence" value="ECO:0007669"/>
    <property type="project" value="InterPro"/>
</dbReference>
<dbReference type="PANTHER" id="PTHR43094">
    <property type="entry name" value="AMINOTRANSFERASE"/>
    <property type="match status" value="1"/>
</dbReference>
<protein>
    <submittedName>
        <fullName evidence="7">Aspartate aminotransferase family protein</fullName>
    </submittedName>
</protein>
<evidence type="ECO:0000313" key="7">
    <source>
        <dbReference type="EMBL" id="GEN64580.1"/>
    </source>
</evidence>
<dbReference type="CDD" id="cd00610">
    <property type="entry name" value="OAT_like"/>
    <property type="match status" value="1"/>
</dbReference>
<keyword evidence="5 6" id="KW-0663">Pyridoxal phosphate</keyword>
<evidence type="ECO:0000256" key="4">
    <source>
        <dbReference type="ARBA" id="ARBA00022679"/>
    </source>
</evidence>
<dbReference type="SUPFAM" id="SSF53383">
    <property type="entry name" value="PLP-dependent transferases"/>
    <property type="match status" value="1"/>
</dbReference>
<comment type="similarity">
    <text evidence="2 6">Belongs to the class-III pyridoxal-phosphate-dependent aminotransferase family.</text>
</comment>
<dbReference type="PROSITE" id="PS00600">
    <property type="entry name" value="AA_TRANSFER_CLASS_3"/>
    <property type="match status" value="1"/>
</dbReference>
<gene>
    <name evidence="7" type="ORF">AOE01nite_28040</name>
</gene>
<dbReference type="PANTHER" id="PTHR43094:SF1">
    <property type="entry name" value="AMINOTRANSFERASE CLASS-III"/>
    <property type="match status" value="1"/>
</dbReference>